<dbReference type="EMBL" id="CAEY01000874">
    <property type="status" value="NOT_ANNOTATED_CDS"/>
    <property type="molecule type" value="Genomic_DNA"/>
</dbReference>
<dbReference type="UniPathway" id="UPA00253">
    <property type="reaction ID" value="UER00329"/>
</dbReference>
<evidence type="ECO:0000256" key="6">
    <source>
        <dbReference type="SAM" id="MobiDB-lite"/>
    </source>
</evidence>
<feature type="region of interest" description="Disordered" evidence="6">
    <location>
        <begin position="502"/>
        <end position="539"/>
    </location>
</feature>
<dbReference type="GO" id="GO:0043420">
    <property type="term" value="P:anthranilate metabolic process"/>
    <property type="evidence" value="ECO:0007669"/>
    <property type="project" value="UniProtKB-UniRule"/>
</dbReference>
<dbReference type="Proteomes" id="UP000015104">
    <property type="component" value="Unassembled WGS sequence"/>
</dbReference>
<feature type="binding site" evidence="4">
    <location>
        <position position="156"/>
    </location>
    <ligand>
        <name>pyridoxal 5'-phosphate</name>
        <dbReference type="ChEBI" id="CHEBI:597326"/>
    </ligand>
</feature>
<dbReference type="STRING" id="32264.T1L0Y7"/>
<keyword evidence="1 4" id="KW-0662">Pyridine nucleotide biosynthesis</keyword>
<feature type="binding site" evidence="4">
    <location>
        <position position="355"/>
    </location>
    <ligand>
        <name>pyridoxal 5'-phosphate</name>
        <dbReference type="ChEBI" id="CHEBI:597326"/>
    </ligand>
</feature>
<comment type="subcellular location">
    <subcellularLocation>
        <location evidence="4 5">Cytoplasm</location>
    </subcellularLocation>
</comment>
<dbReference type="GO" id="GO:0019805">
    <property type="term" value="P:quinolinate biosynthetic process"/>
    <property type="evidence" value="ECO:0007669"/>
    <property type="project" value="UniProtKB-UniRule"/>
</dbReference>
<reference evidence="8" key="2">
    <citation type="submission" date="2015-06" db="UniProtKB">
        <authorList>
            <consortium name="EnsemblMetazoa"/>
        </authorList>
    </citation>
    <scope>IDENTIFICATION</scope>
</reference>
<evidence type="ECO:0000256" key="5">
    <source>
        <dbReference type="PIRNR" id="PIRNR038800"/>
    </source>
</evidence>
<dbReference type="InterPro" id="IPR015422">
    <property type="entry name" value="PyrdxlP-dep_Trfase_small"/>
</dbReference>
<dbReference type="Gene3D" id="3.40.640.10">
    <property type="entry name" value="Type I PLP-dependent aspartate aminotransferase-like (Major domain)"/>
    <property type="match status" value="1"/>
</dbReference>
<comment type="function">
    <text evidence="4 5">Catalyzes the cleavage of L-kynurenine (L-Kyn) and L-3-hydroxykynurenine (L-3OHKyn) into anthranilic acid (AA) and 3-hydroxyanthranilic acid (3-OHAA), respectively.</text>
</comment>
<dbReference type="HOGENOM" id="CLU_003433_4_0_1"/>
<dbReference type="GO" id="GO:0019441">
    <property type="term" value="P:L-tryptophan catabolic process to kynurenine"/>
    <property type="evidence" value="ECO:0007669"/>
    <property type="project" value="TreeGrafter"/>
</dbReference>
<comment type="similarity">
    <text evidence="4 5">Belongs to the kynureninase family.</text>
</comment>
<dbReference type="GO" id="GO:0005737">
    <property type="term" value="C:cytoplasm"/>
    <property type="evidence" value="ECO:0007669"/>
    <property type="project" value="UniProtKB-SubCell"/>
</dbReference>
<dbReference type="InterPro" id="IPR015424">
    <property type="entry name" value="PyrdxlP-dep_Trfase"/>
</dbReference>
<evidence type="ECO:0000313" key="8">
    <source>
        <dbReference type="EnsemblMetazoa" id="tetur30g02410.1"/>
    </source>
</evidence>
<dbReference type="UniPathway" id="UPA00334">
    <property type="reaction ID" value="UER00455"/>
</dbReference>
<comment type="pathway">
    <text evidence="4 5">Cofactor biosynthesis; NAD(+) biosynthesis; quinolinate from L-kynurenine: step 2/3.</text>
</comment>
<feature type="domain" description="Aminotransferase class V" evidence="7">
    <location>
        <begin position="219"/>
        <end position="404"/>
    </location>
</feature>
<evidence type="ECO:0000256" key="4">
    <source>
        <dbReference type="HAMAP-Rule" id="MF_03017"/>
    </source>
</evidence>
<dbReference type="Gene3D" id="3.90.1150.10">
    <property type="entry name" value="Aspartate Aminotransferase, domain 1"/>
    <property type="match status" value="1"/>
</dbReference>
<evidence type="ECO:0000259" key="7">
    <source>
        <dbReference type="Pfam" id="PF00266"/>
    </source>
</evidence>
<dbReference type="eggNOG" id="KOG3846">
    <property type="taxonomic scope" value="Eukaryota"/>
</dbReference>
<keyword evidence="4 5" id="KW-0963">Cytoplasm</keyword>
<comment type="caution">
    <text evidence="4">Lacks conserved residue(s) required for the propagation of feature annotation.</text>
</comment>
<organism evidence="8 9">
    <name type="scientific">Tetranychus urticae</name>
    <name type="common">Two-spotted spider mite</name>
    <dbReference type="NCBI Taxonomy" id="32264"/>
    <lineage>
        <taxon>Eukaryota</taxon>
        <taxon>Metazoa</taxon>
        <taxon>Ecdysozoa</taxon>
        <taxon>Arthropoda</taxon>
        <taxon>Chelicerata</taxon>
        <taxon>Arachnida</taxon>
        <taxon>Acari</taxon>
        <taxon>Acariformes</taxon>
        <taxon>Trombidiformes</taxon>
        <taxon>Prostigmata</taxon>
        <taxon>Eleutherengona</taxon>
        <taxon>Raphignathae</taxon>
        <taxon>Tetranychoidea</taxon>
        <taxon>Tetranychidae</taxon>
        <taxon>Tetranychus</taxon>
    </lineage>
</organism>
<dbReference type="PANTHER" id="PTHR14084:SF0">
    <property type="entry name" value="KYNURENINASE"/>
    <property type="match status" value="1"/>
</dbReference>
<dbReference type="InterPro" id="IPR000192">
    <property type="entry name" value="Aminotrans_V_dom"/>
</dbReference>
<feature type="binding site" evidence="4">
    <location>
        <position position="268"/>
    </location>
    <ligand>
        <name>pyridoxal 5'-phosphate</name>
        <dbReference type="ChEBI" id="CHEBI:597326"/>
    </ligand>
</feature>
<dbReference type="EC" id="3.7.1.3" evidence="4 5"/>
<comment type="catalytic activity">
    <reaction evidence="4 5">
        <text>L-kynurenine + H2O = anthranilate + L-alanine + H(+)</text>
        <dbReference type="Rhea" id="RHEA:16813"/>
        <dbReference type="ChEBI" id="CHEBI:15377"/>
        <dbReference type="ChEBI" id="CHEBI:15378"/>
        <dbReference type="ChEBI" id="CHEBI:16567"/>
        <dbReference type="ChEBI" id="CHEBI:57959"/>
        <dbReference type="ChEBI" id="CHEBI:57972"/>
        <dbReference type="EC" id="3.7.1.3"/>
    </reaction>
</comment>
<keyword evidence="2 4" id="KW-0378">Hydrolase</keyword>
<dbReference type="Pfam" id="PF00266">
    <property type="entry name" value="Aminotran_5"/>
    <property type="match status" value="1"/>
</dbReference>
<protein>
    <recommendedName>
        <fullName evidence="4 5">Kynureninase</fullName>
        <ecNumber evidence="4 5">3.7.1.3</ecNumber>
    </recommendedName>
    <alternativeName>
        <fullName evidence="4">L-kynurenine hydrolase</fullName>
    </alternativeName>
</protein>
<comment type="cofactor">
    <cofactor evidence="4 5">
        <name>pyridoxal 5'-phosphate</name>
        <dbReference type="ChEBI" id="CHEBI:597326"/>
    </cofactor>
</comment>
<dbReference type="EnsemblMetazoa" id="tetur30g02410.1">
    <property type="protein sequence ID" value="tetur30g02410.1"/>
    <property type="gene ID" value="tetur30g02410"/>
</dbReference>
<dbReference type="GO" id="GO:0030170">
    <property type="term" value="F:pyridoxal phosphate binding"/>
    <property type="evidence" value="ECO:0007669"/>
    <property type="project" value="UniProtKB-UniRule"/>
</dbReference>
<dbReference type="InterPro" id="IPR015421">
    <property type="entry name" value="PyrdxlP-dep_Trfase_major"/>
</dbReference>
<feature type="modified residue" description="N6-(pyridoxal phosphate)lysine" evidence="4">
    <location>
        <position position="294"/>
    </location>
</feature>
<dbReference type="Pfam" id="PF22580">
    <property type="entry name" value="KYNU_C"/>
    <property type="match status" value="1"/>
</dbReference>
<evidence type="ECO:0000313" key="9">
    <source>
        <dbReference type="Proteomes" id="UP000015104"/>
    </source>
</evidence>
<comment type="catalytic activity">
    <reaction evidence="5">
        <text>3-hydroxy-L-kynurenine + H2O = 3-hydroxyanthranilate + L-alanine + H(+)</text>
        <dbReference type="Rhea" id="RHEA:25143"/>
        <dbReference type="ChEBI" id="CHEBI:15377"/>
        <dbReference type="ChEBI" id="CHEBI:15378"/>
        <dbReference type="ChEBI" id="CHEBI:36559"/>
        <dbReference type="ChEBI" id="CHEBI:57972"/>
        <dbReference type="ChEBI" id="CHEBI:58125"/>
        <dbReference type="EC" id="3.7.1.3"/>
    </reaction>
</comment>
<dbReference type="InterPro" id="IPR010111">
    <property type="entry name" value="Kynureninase"/>
</dbReference>
<dbReference type="NCBIfam" id="TIGR01814">
    <property type="entry name" value="kynureninase"/>
    <property type="match status" value="1"/>
</dbReference>
<dbReference type="PANTHER" id="PTHR14084">
    <property type="entry name" value="KYNURENINASE"/>
    <property type="match status" value="1"/>
</dbReference>
<feature type="binding site" evidence="4">
    <location>
        <position position="155"/>
    </location>
    <ligand>
        <name>pyridoxal 5'-phosphate</name>
        <dbReference type="ChEBI" id="CHEBI:597326"/>
    </ligand>
</feature>
<dbReference type="GO" id="GO:0034354">
    <property type="term" value="P:'de novo' NAD+ biosynthetic process from L-tryptophan"/>
    <property type="evidence" value="ECO:0007669"/>
    <property type="project" value="UniProtKB-UniRule"/>
</dbReference>
<feature type="binding site" evidence="4">
    <location>
        <position position="293"/>
    </location>
    <ligand>
        <name>pyridoxal 5'-phosphate</name>
        <dbReference type="ChEBI" id="CHEBI:597326"/>
    </ligand>
</feature>
<dbReference type="GO" id="GO:0030429">
    <property type="term" value="F:kynureninase activity"/>
    <property type="evidence" value="ECO:0007669"/>
    <property type="project" value="UniProtKB-UniRule"/>
</dbReference>
<reference evidence="9" key="1">
    <citation type="submission" date="2011-08" db="EMBL/GenBank/DDBJ databases">
        <authorList>
            <person name="Rombauts S."/>
        </authorList>
    </citation>
    <scope>NUCLEOTIDE SEQUENCE</scope>
    <source>
        <strain evidence="9">London</strain>
    </source>
</reference>
<evidence type="ECO:0000256" key="2">
    <source>
        <dbReference type="ARBA" id="ARBA00022801"/>
    </source>
</evidence>
<dbReference type="GO" id="GO:0097053">
    <property type="term" value="P:L-kynurenine catabolic process"/>
    <property type="evidence" value="ECO:0007669"/>
    <property type="project" value="UniProtKB-UniRule"/>
</dbReference>
<feature type="compositionally biased region" description="Low complexity" evidence="6">
    <location>
        <begin position="514"/>
        <end position="539"/>
    </location>
</feature>
<dbReference type="SUPFAM" id="SSF53383">
    <property type="entry name" value="PLP-dependent transferases"/>
    <property type="match status" value="1"/>
</dbReference>
<dbReference type="AlphaFoldDB" id="T1L0Y7"/>
<evidence type="ECO:0000256" key="1">
    <source>
        <dbReference type="ARBA" id="ARBA00022642"/>
    </source>
</evidence>
<dbReference type="HAMAP" id="MF_01970">
    <property type="entry name" value="Kynureninase"/>
    <property type="match status" value="1"/>
</dbReference>
<evidence type="ECO:0000256" key="3">
    <source>
        <dbReference type="ARBA" id="ARBA00022898"/>
    </source>
</evidence>
<dbReference type="FunFam" id="3.40.640.10:FF:000031">
    <property type="entry name" value="Kynureninase"/>
    <property type="match status" value="1"/>
</dbReference>
<comment type="pathway">
    <text evidence="4 5">Amino-acid degradation; L-kynurenine degradation; L-alanine and anthranilate from L-kynurenine: step 1/1.</text>
</comment>
<sequence>METWKTLINIGLTYPPVSSQTKSESSGYHVPVKRSRSVVTFPSAVLREKAIIWGIPVESFEFAQRMDNEDPLSQFRKLFSKENAEAIYLCGQSLGLKPKSADKYCREVLDNWGRKGVHSHFDGSLPAALCDIPPKLPMSKLVGALPGEVAVMNGLTVNLHLLLATFYRPTAQRYKIMIEEHAFSSDMYAVKSHLTLHGYPVEESLLLFKPRMGEHLLREEDIISIIKESGNSVAVLLLPGINYYTGQFMNIKKITQAAHEKGIIVGVDAAHAAGNVPLHFHDWNVDFAVWCTYKYLNSGPGCIGAIFVHQRLTEKGGTSQFPMLKGWWGNNMKTKFLMKDEFDASAGSDMFRISNPPPLLAASLMSSLDIFSQTSMDDIQKKQFLLTGYLEYMLKHYFQMDSYVNYDDGENDVEEIRGLPTVKIITPSDPNQRGSQLSIMFSVPLTAVQEELQKLGVVCDIRMPNVMRVSPVPLYNSFVDVYTFINTLKKVFDEFETNGEQKLDLNCPSTDTDNSPNRGSSISSASSDSETESNEANSN</sequence>
<name>T1L0Y7_TETUR</name>
<proteinExistence type="inferred from homology"/>
<feature type="binding site" evidence="4">
    <location>
        <position position="271"/>
    </location>
    <ligand>
        <name>pyridoxal 5'-phosphate</name>
        <dbReference type="ChEBI" id="CHEBI:597326"/>
    </ligand>
</feature>
<keyword evidence="3 4" id="KW-0663">Pyridoxal phosphate</keyword>
<accession>T1L0Y7</accession>
<feature type="binding site" evidence="4">
    <location>
        <position position="327"/>
    </location>
    <ligand>
        <name>pyridoxal 5'-phosphate</name>
        <dbReference type="ChEBI" id="CHEBI:597326"/>
    </ligand>
</feature>
<comment type="subunit">
    <text evidence="4 5">Homodimer.</text>
</comment>
<keyword evidence="9" id="KW-1185">Reference proteome</keyword>
<dbReference type="PIRSF" id="PIRSF038800">
    <property type="entry name" value="KYNU"/>
    <property type="match status" value="1"/>
</dbReference>